<dbReference type="EMBL" id="JAPMOS010000049">
    <property type="protein sequence ID" value="KAJ4457314.1"/>
    <property type="molecule type" value="Genomic_DNA"/>
</dbReference>
<dbReference type="CDD" id="cd17039">
    <property type="entry name" value="Ubl_ubiquitin_like"/>
    <property type="match status" value="1"/>
</dbReference>
<dbReference type="Pfam" id="PF00240">
    <property type="entry name" value="ubiquitin"/>
    <property type="match status" value="1"/>
</dbReference>
<dbReference type="InterPro" id="IPR029071">
    <property type="entry name" value="Ubiquitin-like_domsf"/>
</dbReference>
<evidence type="ECO:0000313" key="2">
    <source>
        <dbReference type="EMBL" id="KAJ4457314.1"/>
    </source>
</evidence>
<dbReference type="Proteomes" id="UP001141327">
    <property type="component" value="Unassembled WGS sequence"/>
</dbReference>
<evidence type="ECO:0000313" key="3">
    <source>
        <dbReference type="Proteomes" id="UP001141327"/>
    </source>
</evidence>
<protein>
    <recommendedName>
        <fullName evidence="1">Ubiquitin-like domain-containing protein</fullName>
    </recommendedName>
</protein>
<organism evidence="2 3">
    <name type="scientific">Paratrimastix pyriformis</name>
    <dbReference type="NCBI Taxonomy" id="342808"/>
    <lineage>
        <taxon>Eukaryota</taxon>
        <taxon>Metamonada</taxon>
        <taxon>Preaxostyla</taxon>
        <taxon>Paratrimastigidae</taxon>
        <taxon>Paratrimastix</taxon>
    </lineage>
</organism>
<gene>
    <name evidence="2" type="ORF">PAPYR_7234</name>
</gene>
<keyword evidence="3" id="KW-1185">Reference proteome</keyword>
<sequence>MTSKIMFWYDDHAPPGHIGRHELIDILPTETVLNAKEKLLSKVRLRAPAVRNISVFLHGQELADNVTFGTLNLNAESKFVLVVRIWVTFEMDERRHVELPLLYDDTVSSVKARIAKAFGHCTADDLDIIVRDRPADDSHEVSMLCIDNCAALPVVLKVAPAPSPDLAREVLARKTSDALPAIPIETVRKVIGTLRLLGELPARYL</sequence>
<dbReference type="InterPro" id="IPR000626">
    <property type="entry name" value="Ubiquitin-like_dom"/>
</dbReference>
<evidence type="ECO:0000259" key="1">
    <source>
        <dbReference type="Pfam" id="PF00240"/>
    </source>
</evidence>
<name>A0ABQ8UDH6_9EUKA</name>
<comment type="caution">
    <text evidence="2">The sequence shown here is derived from an EMBL/GenBank/DDBJ whole genome shotgun (WGS) entry which is preliminary data.</text>
</comment>
<feature type="domain" description="Ubiquitin-like" evidence="1">
    <location>
        <begin position="24"/>
        <end position="84"/>
    </location>
</feature>
<accession>A0ABQ8UDH6</accession>
<reference evidence="2" key="1">
    <citation type="journal article" date="2022" name="bioRxiv">
        <title>Genomics of Preaxostyla Flagellates Illuminates Evolutionary Transitions and the Path Towards Mitochondrial Loss.</title>
        <authorList>
            <person name="Novak L.V.F."/>
            <person name="Treitli S.C."/>
            <person name="Pyrih J."/>
            <person name="Halakuc P."/>
            <person name="Pipaliya S.V."/>
            <person name="Vacek V."/>
            <person name="Brzon O."/>
            <person name="Soukal P."/>
            <person name="Eme L."/>
            <person name="Dacks J.B."/>
            <person name="Karnkowska A."/>
            <person name="Elias M."/>
            <person name="Hampl V."/>
        </authorList>
    </citation>
    <scope>NUCLEOTIDE SEQUENCE</scope>
    <source>
        <strain evidence="2">RCP-MX</strain>
    </source>
</reference>
<proteinExistence type="predicted"/>
<dbReference type="SUPFAM" id="SSF54236">
    <property type="entry name" value="Ubiquitin-like"/>
    <property type="match status" value="2"/>
</dbReference>